<keyword evidence="1" id="KW-0812">Transmembrane</keyword>
<gene>
    <name evidence="2" type="ORF">BaRGS_00002125</name>
</gene>
<comment type="caution">
    <text evidence="2">The sequence shown here is derived from an EMBL/GenBank/DDBJ whole genome shotgun (WGS) entry which is preliminary data.</text>
</comment>
<evidence type="ECO:0000313" key="2">
    <source>
        <dbReference type="EMBL" id="KAK7506650.1"/>
    </source>
</evidence>
<feature type="transmembrane region" description="Helical" evidence="1">
    <location>
        <begin position="128"/>
        <end position="146"/>
    </location>
</feature>
<reference evidence="2 3" key="1">
    <citation type="journal article" date="2023" name="Sci. Data">
        <title>Genome assembly of the Korean intertidal mud-creeper Batillaria attramentaria.</title>
        <authorList>
            <person name="Patra A.K."/>
            <person name="Ho P.T."/>
            <person name="Jun S."/>
            <person name="Lee S.J."/>
            <person name="Kim Y."/>
            <person name="Won Y.J."/>
        </authorList>
    </citation>
    <scope>NUCLEOTIDE SEQUENCE [LARGE SCALE GENOMIC DNA]</scope>
    <source>
        <strain evidence="2">Wonlab-2016</strain>
    </source>
</reference>
<sequence>MNDFIHNVLEHQQRRGPGFFYRTMAKEDFFLTTTREDSFFYGTMANMRKEPFVGTDSRTDGIAEAFHFSSFTPHTFLVLAFCANAAKSMHKVQRGNEFSPTRRLEMRGRSGPIVCPRIQTTQKKPKNLIFKFLTFVVVLFHFHLCVRRRSRTSERRLRAILCQPGEDSTRLPEPYRSQSKGTCPAKPHVTLSRMSASRNLGSDVRNTGMFLFRTSRFSVLLDVPMVLASALQKFM</sequence>
<dbReference type="EMBL" id="JACVVK020000006">
    <property type="protein sequence ID" value="KAK7506650.1"/>
    <property type="molecule type" value="Genomic_DNA"/>
</dbReference>
<keyword evidence="3" id="KW-1185">Reference proteome</keyword>
<dbReference type="Proteomes" id="UP001519460">
    <property type="component" value="Unassembled WGS sequence"/>
</dbReference>
<name>A0ABD0M4Q6_9CAEN</name>
<organism evidence="2 3">
    <name type="scientific">Batillaria attramentaria</name>
    <dbReference type="NCBI Taxonomy" id="370345"/>
    <lineage>
        <taxon>Eukaryota</taxon>
        <taxon>Metazoa</taxon>
        <taxon>Spiralia</taxon>
        <taxon>Lophotrochozoa</taxon>
        <taxon>Mollusca</taxon>
        <taxon>Gastropoda</taxon>
        <taxon>Caenogastropoda</taxon>
        <taxon>Sorbeoconcha</taxon>
        <taxon>Cerithioidea</taxon>
        <taxon>Batillariidae</taxon>
        <taxon>Batillaria</taxon>
    </lineage>
</organism>
<dbReference type="AlphaFoldDB" id="A0ABD0M4Q6"/>
<evidence type="ECO:0000256" key="1">
    <source>
        <dbReference type="SAM" id="Phobius"/>
    </source>
</evidence>
<keyword evidence="1" id="KW-1133">Transmembrane helix</keyword>
<proteinExistence type="predicted"/>
<accession>A0ABD0M4Q6</accession>
<keyword evidence="1" id="KW-0472">Membrane</keyword>
<evidence type="ECO:0000313" key="3">
    <source>
        <dbReference type="Proteomes" id="UP001519460"/>
    </source>
</evidence>
<protein>
    <submittedName>
        <fullName evidence="2">Uncharacterized protein</fullName>
    </submittedName>
</protein>